<organism evidence="1 2">
    <name type="scientific">Gloeophyllum trabeum (strain ATCC 11539 / FP-39264 / Madison 617)</name>
    <name type="common">Brown rot fungus</name>
    <dbReference type="NCBI Taxonomy" id="670483"/>
    <lineage>
        <taxon>Eukaryota</taxon>
        <taxon>Fungi</taxon>
        <taxon>Dikarya</taxon>
        <taxon>Basidiomycota</taxon>
        <taxon>Agaricomycotina</taxon>
        <taxon>Agaricomycetes</taxon>
        <taxon>Gloeophyllales</taxon>
        <taxon>Gloeophyllaceae</taxon>
        <taxon>Gloeophyllum</taxon>
    </lineage>
</organism>
<dbReference type="KEGG" id="gtr:GLOTRDRAFT_131118"/>
<dbReference type="RefSeq" id="XP_007868071.1">
    <property type="nucleotide sequence ID" value="XM_007869880.1"/>
</dbReference>
<sequence>MSDIGVMRLSQLLSAVSYSLETLTLNHYGVRRFTLPSILLPMLKELNIHGDHFGYMDEEIAVFAKLTRLNFEGWMLCTLPSAEIAFRFLHTFSTNAPLLADLVASSSSVFAWWTHALPSLVSDPSAPSSTAELFPMLRSFFVQLEPLTPLKGLADEDLELYRKHERARAAQSLPTERHAIKFGILDPPPHDLEMRELQTSDPPLLPEIAVRLHWRPDPDASSSSSLILTLAERRLHAVYEKRGFAAWTNEALREIKVARVERVKC</sequence>
<evidence type="ECO:0000313" key="2">
    <source>
        <dbReference type="Proteomes" id="UP000030669"/>
    </source>
</evidence>
<gene>
    <name evidence="1" type="ORF">GLOTRDRAFT_131118</name>
</gene>
<proteinExistence type="predicted"/>
<protein>
    <submittedName>
        <fullName evidence="1">Uncharacterized protein</fullName>
    </submittedName>
</protein>
<keyword evidence="2" id="KW-1185">Reference proteome</keyword>
<dbReference type="Proteomes" id="UP000030669">
    <property type="component" value="Unassembled WGS sequence"/>
</dbReference>
<dbReference type="GeneID" id="19302226"/>
<dbReference type="EMBL" id="KB469305">
    <property type="protein sequence ID" value="EPQ53786.1"/>
    <property type="molecule type" value="Genomic_DNA"/>
</dbReference>
<evidence type="ECO:0000313" key="1">
    <source>
        <dbReference type="EMBL" id="EPQ53786.1"/>
    </source>
</evidence>
<name>S7Q1E7_GLOTA</name>
<dbReference type="HOGENOM" id="CLU_1049923_0_0_1"/>
<dbReference type="AlphaFoldDB" id="S7Q1E7"/>
<reference evidence="1 2" key="1">
    <citation type="journal article" date="2012" name="Science">
        <title>The Paleozoic origin of enzymatic lignin decomposition reconstructed from 31 fungal genomes.</title>
        <authorList>
            <person name="Floudas D."/>
            <person name="Binder M."/>
            <person name="Riley R."/>
            <person name="Barry K."/>
            <person name="Blanchette R.A."/>
            <person name="Henrissat B."/>
            <person name="Martinez A.T."/>
            <person name="Otillar R."/>
            <person name="Spatafora J.W."/>
            <person name="Yadav J.S."/>
            <person name="Aerts A."/>
            <person name="Benoit I."/>
            <person name="Boyd A."/>
            <person name="Carlson A."/>
            <person name="Copeland A."/>
            <person name="Coutinho P.M."/>
            <person name="de Vries R.P."/>
            <person name="Ferreira P."/>
            <person name="Findley K."/>
            <person name="Foster B."/>
            <person name="Gaskell J."/>
            <person name="Glotzer D."/>
            <person name="Gorecki P."/>
            <person name="Heitman J."/>
            <person name="Hesse C."/>
            <person name="Hori C."/>
            <person name="Igarashi K."/>
            <person name="Jurgens J.A."/>
            <person name="Kallen N."/>
            <person name="Kersten P."/>
            <person name="Kohler A."/>
            <person name="Kuees U."/>
            <person name="Kumar T.K.A."/>
            <person name="Kuo A."/>
            <person name="LaButti K."/>
            <person name="Larrondo L.F."/>
            <person name="Lindquist E."/>
            <person name="Ling A."/>
            <person name="Lombard V."/>
            <person name="Lucas S."/>
            <person name="Lundell T."/>
            <person name="Martin R."/>
            <person name="McLaughlin D.J."/>
            <person name="Morgenstern I."/>
            <person name="Morin E."/>
            <person name="Murat C."/>
            <person name="Nagy L.G."/>
            <person name="Nolan M."/>
            <person name="Ohm R.A."/>
            <person name="Patyshakuliyeva A."/>
            <person name="Rokas A."/>
            <person name="Ruiz-Duenas F.J."/>
            <person name="Sabat G."/>
            <person name="Salamov A."/>
            <person name="Samejima M."/>
            <person name="Schmutz J."/>
            <person name="Slot J.C."/>
            <person name="St John F."/>
            <person name="Stenlid J."/>
            <person name="Sun H."/>
            <person name="Sun S."/>
            <person name="Syed K."/>
            <person name="Tsang A."/>
            <person name="Wiebenga A."/>
            <person name="Young D."/>
            <person name="Pisabarro A."/>
            <person name="Eastwood D.C."/>
            <person name="Martin F."/>
            <person name="Cullen D."/>
            <person name="Grigoriev I.V."/>
            <person name="Hibbett D.S."/>
        </authorList>
    </citation>
    <scope>NUCLEOTIDE SEQUENCE [LARGE SCALE GENOMIC DNA]</scope>
    <source>
        <strain evidence="1 2">ATCC 11539</strain>
    </source>
</reference>
<accession>S7Q1E7</accession>